<dbReference type="Pfam" id="PF00702">
    <property type="entry name" value="Hydrolase"/>
    <property type="match status" value="1"/>
</dbReference>
<evidence type="ECO:0000313" key="1">
    <source>
        <dbReference type="EMBL" id="SEH11264.1"/>
    </source>
</evidence>
<dbReference type="InterPro" id="IPR006439">
    <property type="entry name" value="HAD-SF_hydro_IA"/>
</dbReference>
<accession>A0A1H6FNC3</accession>
<keyword evidence="2" id="KW-1185">Reference proteome</keyword>
<dbReference type="NCBIfam" id="TIGR01509">
    <property type="entry name" value="HAD-SF-IA-v3"/>
    <property type="match status" value="1"/>
</dbReference>
<dbReference type="Gene3D" id="1.10.150.720">
    <property type="entry name" value="Haloacid dehalogenase-like hydrolase"/>
    <property type="match status" value="1"/>
</dbReference>
<dbReference type="SFLD" id="SFLDS00003">
    <property type="entry name" value="Haloacid_Dehalogenase"/>
    <property type="match status" value="1"/>
</dbReference>
<keyword evidence="1" id="KW-0378">Hydrolase</keyword>
<dbReference type="PANTHER" id="PTHR46649:SF4">
    <property type="entry name" value="HALOACID DEHALOGENASE-LIKE HYDROLASE (HAD) SUPERFAMILY PROTEIN"/>
    <property type="match status" value="1"/>
</dbReference>
<evidence type="ECO:0000313" key="2">
    <source>
        <dbReference type="Proteomes" id="UP000222056"/>
    </source>
</evidence>
<dbReference type="NCBIfam" id="TIGR01549">
    <property type="entry name" value="HAD-SF-IA-v1"/>
    <property type="match status" value="1"/>
</dbReference>
<reference evidence="2" key="1">
    <citation type="submission" date="2016-10" db="EMBL/GenBank/DDBJ databases">
        <authorList>
            <person name="Varghese N."/>
            <person name="Submissions S."/>
        </authorList>
    </citation>
    <scope>NUCLEOTIDE SEQUENCE [LARGE SCALE GENOMIC DNA]</scope>
    <source>
        <strain evidence="2">ATCC 35263</strain>
    </source>
</reference>
<name>A0A1H6FNC3_THEAL</name>
<dbReference type="GO" id="GO:0016787">
    <property type="term" value="F:hydrolase activity"/>
    <property type="evidence" value="ECO:0007669"/>
    <property type="project" value="UniProtKB-KW"/>
</dbReference>
<dbReference type="InterPro" id="IPR036412">
    <property type="entry name" value="HAD-like_sf"/>
</dbReference>
<dbReference type="EMBL" id="FNWJ01000001">
    <property type="protein sequence ID" value="SEH11264.1"/>
    <property type="molecule type" value="Genomic_DNA"/>
</dbReference>
<dbReference type="STRING" id="29539.SAMN02745716_0711"/>
<dbReference type="AlphaFoldDB" id="A0A1H6FNC3"/>
<dbReference type="InterPro" id="IPR023214">
    <property type="entry name" value="HAD_sf"/>
</dbReference>
<gene>
    <name evidence="1" type="ORF">SAMN02745716_0711</name>
</gene>
<dbReference type="Proteomes" id="UP000222056">
    <property type="component" value="Unassembled WGS sequence"/>
</dbReference>
<dbReference type="Gene3D" id="3.40.50.1000">
    <property type="entry name" value="HAD superfamily/HAD-like"/>
    <property type="match status" value="1"/>
</dbReference>
<sequence length="267" mass="29218">MRSPRCTPAGVGLPNELPLPCAALLATPRGPARGGRLRAVSFDALGTLLELEPLAPRLQRELERRFGRRLDAERVARAAAAEIAFYRANHLVARDCRSLEKLRENCARVVLEALPELRRGAVPAQRRLGTVREALLAAISFRLAPDAVATVQALRTLGLRVGVTSNWDCDLQRVLGELGLREFFDVVVVSAEEGVAKPDRRLFEVAHERLGVRPDEALHVGDDPFADLAGARLAGWSALVIDRDGRYPECLAAIRTLAQLPPLLSRI</sequence>
<dbReference type="PANTHER" id="PTHR46649">
    <property type="match status" value="1"/>
</dbReference>
<dbReference type="InterPro" id="IPR044924">
    <property type="entry name" value="HAD-SF_hydro_IA_REG-2-like_cap"/>
</dbReference>
<protein>
    <submittedName>
        <fullName evidence="1">Putative hydrolase of the HAD superfamily</fullName>
    </submittedName>
</protein>
<organism evidence="1 2">
    <name type="scientific">Thermoleophilum album</name>
    <dbReference type="NCBI Taxonomy" id="29539"/>
    <lineage>
        <taxon>Bacteria</taxon>
        <taxon>Bacillati</taxon>
        <taxon>Actinomycetota</taxon>
        <taxon>Thermoleophilia</taxon>
        <taxon>Thermoleophilales</taxon>
        <taxon>Thermoleophilaceae</taxon>
        <taxon>Thermoleophilum</taxon>
    </lineage>
</organism>
<dbReference type="SUPFAM" id="SSF56784">
    <property type="entry name" value="HAD-like"/>
    <property type="match status" value="1"/>
</dbReference>
<dbReference type="CDD" id="cd16415">
    <property type="entry name" value="HAD_dREG-2_like"/>
    <property type="match status" value="1"/>
</dbReference>
<dbReference type="SFLD" id="SFLDG01129">
    <property type="entry name" value="C1.5:_HAD__Beta-PGM__Phosphata"/>
    <property type="match status" value="1"/>
</dbReference>
<proteinExistence type="predicted"/>